<comment type="caution">
    <text evidence="3">The sequence shown here is derived from an EMBL/GenBank/DDBJ whole genome shotgun (WGS) entry which is preliminary data.</text>
</comment>
<gene>
    <name evidence="3" type="ORF">M0811_12797</name>
</gene>
<name>A0A9Q0L8R8_ANAIG</name>
<dbReference type="GO" id="GO:0005956">
    <property type="term" value="C:protein kinase CK2 complex"/>
    <property type="evidence" value="ECO:0007669"/>
    <property type="project" value="UniProtKB-UniRule"/>
</dbReference>
<dbReference type="InterPro" id="IPR016149">
    <property type="entry name" value="Casein_kin_II_reg-sub_N"/>
</dbReference>
<keyword evidence="4" id="KW-1185">Reference proteome</keyword>
<accession>A0A9Q0L8R8</accession>
<protein>
    <recommendedName>
        <fullName evidence="2">Casein kinase II subunit beta</fullName>
        <shortName evidence="2">CK II beta</shortName>
    </recommendedName>
</protein>
<dbReference type="Pfam" id="PF01214">
    <property type="entry name" value="CK_II_beta"/>
    <property type="match status" value="1"/>
</dbReference>
<comment type="subunit">
    <text evidence="2">Tetramer of two alpha and two beta subunits.</text>
</comment>
<dbReference type="SMART" id="SM01085">
    <property type="entry name" value="CK_II_beta"/>
    <property type="match status" value="1"/>
</dbReference>
<keyword evidence="3" id="KW-0808">Transferase</keyword>
<dbReference type="FunFam" id="2.20.25.20:FF:000001">
    <property type="entry name" value="Casein kinase II subunit beta"/>
    <property type="match status" value="1"/>
</dbReference>
<proteinExistence type="inferred from homology"/>
<dbReference type="GO" id="GO:0016301">
    <property type="term" value="F:kinase activity"/>
    <property type="evidence" value="ECO:0007669"/>
    <property type="project" value="UniProtKB-KW"/>
</dbReference>
<dbReference type="PRINTS" id="PR00472">
    <property type="entry name" value="CASNKINASEII"/>
</dbReference>
<keyword evidence="3" id="KW-0418">Kinase</keyword>
<dbReference type="Proteomes" id="UP001149090">
    <property type="component" value="Unassembled WGS sequence"/>
</dbReference>
<dbReference type="Gene3D" id="2.20.25.20">
    <property type="match status" value="1"/>
</dbReference>
<evidence type="ECO:0000256" key="1">
    <source>
        <dbReference type="ARBA" id="ARBA00006941"/>
    </source>
</evidence>
<organism evidence="3 4">
    <name type="scientific">Anaeramoeba ignava</name>
    <name type="common">Anaerobic marine amoeba</name>
    <dbReference type="NCBI Taxonomy" id="1746090"/>
    <lineage>
        <taxon>Eukaryota</taxon>
        <taxon>Metamonada</taxon>
        <taxon>Anaeramoebidae</taxon>
        <taxon>Anaeramoeba</taxon>
    </lineage>
</organism>
<dbReference type="InterPro" id="IPR000704">
    <property type="entry name" value="Casein_kinase_II_reg-sub"/>
</dbReference>
<evidence type="ECO:0000256" key="2">
    <source>
        <dbReference type="RuleBase" id="RU361268"/>
    </source>
</evidence>
<dbReference type="PANTHER" id="PTHR11740">
    <property type="entry name" value="CASEIN KINASE II SUBUNIT BETA"/>
    <property type="match status" value="1"/>
</dbReference>
<sequence length="223" mass="25998">MSIEQEQPKQIINENQPVSWVSWFCSLKGNEFFCQVDESYINDNFNLTGLSSQIPYYNYAISVIRDEEIEDLDDLTEEQQEVIESAAEMLYGLIHSRYILTPSGLQAMAKKFQNAEFGKCPHFYCEKQPCLPVGQSESLRQDTVKLFCPRCQEIYFPKLARHSNIDGAYFGTTFPHFFLKVFPQFKPKPLLQKYTPQIFGFRLHKSVRNRKTVPKPKTKTNQN</sequence>
<dbReference type="AlphaFoldDB" id="A0A9Q0L8R8"/>
<evidence type="ECO:0000313" key="3">
    <source>
        <dbReference type="EMBL" id="KAJ5067879.1"/>
    </source>
</evidence>
<dbReference type="SUPFAM" id="SSF57798">
    <property type="entry name" value="Casein kinase II beta subunit"/>
    <property type="match status" value="1"/>
</dbReference>
<dbReference type="GO" id="GO:0005737">
    <property type="term" value="C:cytoplasm"/>
    <property type="evidence" value="ECO:0007669"/>
    <property type="project" value="TreeGrafter"/>
</dbReference>
<dbReference type="OMA" id="QYLLMTY"/>
<dbReference type="PANTHER" id="PTHR11740:SF0">
    <property type="entry name" value="CASEIN KINASE II SUBUNIT BETA"/>
    <property type="match status" value="1"/>
</dbReference>
<dbReference type="GO" id="GO:0019887">
    <property type="term" value="F:protein kinase regulator activity"/>
    <property type="evidence" value="ECO:0007669"/>
    <property type="project" value="InterPro"/>
</dbReference>
<evidence type="ECO:0000313" key="4">
    <source>
        <dbReference type="Proteomes" id="UP001149090"/>
    </source>
</evidence>
<dbReference type="OrthoDB" id="3971593at2759"/>
<dbReference type="FunFam" id="1.10.1820.10:FF:000005">
    <property type="entry name" value="Casein kinase II subunit beta"/>
    <property type="match status" value="1"/>
</dbReference>
<reference evidence="3" key="1">
    <citation type="submission" date="2022-10" db="EMBL/GenBank/DDBJ databases">
        <title>Novel sulphate-reducing endosymbionts in the free-living metamonad Anaeramoeba.</title>
        <authorList>
            <person name="Jerlstrom-Hultqvist J."/>
            <person name="Cepicka I."/>
            <person name="Gallot-Lavallee L."/>
            <person name="Salas-Leiva D."/>
            <person name="Curtis B.A."/>
            <person name="Zahonova K."/>
            <person name="Pipaliya S."/>
            <person name="Dacks J."/>
            <person name="Roger A.J."/>
        </authorList>
    </citation>
    <scope>NUCLEOTIDE SEQUENCE</scope>
    <source>
        <strain evidence="3">BMAN</strain>
    </source>
</reference>
<dbReference type="InterPro" id="IPR035991">
    <property type="entry name" value="Casein_kinase_II_beta-like"/>
</dbReference>
<dbReference type="Gene3D" id="1.10.1820.10">
    <property type="entry name" value="protein kinase ck2 holoenzyme, chain C, domain 1"/>
    <property type="match status" value="1"/>
</dbReference>
<dbReference type="EMBL" id="JAPDFW010000124">
    <property type="protein sequence ID" value="KAJ5067879.1"/>
    <property type="molecule type" value="Genomic_DNA"/>
</dbReference>
<comment type="similarity">
    <text evidence="1 2">Belongs to the casein kinase 2 subunit beta family.</text>
</comment>